<evidence type="ECO:0000256" key="12">
    <source>
        <dbReference type="ARBA" id="ARBA00023295"/>
    </source>
</evidence>
<evidence type="ECO:0000256" key="4">
    <source>
        <dbReference type="ARBA" id="ARBA00022723"/>
    </source>
</evidence>
<keyword evidence="18" id="KW-1185">Reference proteome</keyword>
<dbReference type="GO" id="GO:0046872">
    <property type="term" value="F:metal ion binding"/>
    <property type="evidence" value="ECO:0007669"/>
    <property type="project" value="UniProtKB-KW"/>
</dbReference>
<keyword evidence="14" id="KW-0496">Mitochondrion</keyword>
<evidence type="ECO:0000256" key="7">
    <source>
        <dbReference type="ARBA" id="ARBA00022946"/>
    </source>
</evidence>
<dbReference type="GO" id="GO:0006289">
    <property type="term" value="P:nucleotide-excision repair"/>
    <property type="evidence" value="ECO:0007669"/>
    <property type="project" value="TreeGrafter"/>
</dbReference>
<dbReference type="EC" id="4.2.99.18" evidence="14"/>
<dbReference type="GO" id="GO:0051539">
    <property type="term" value="F:4 iron, 4 sulfur cluster binding"/>
    <property type="evidence" value="ECO:0007669"/>
    <property type="project" value="UniProtKB-KW"/>
</dbReference>
<dbReference type="EMBL" id="VCGU01000010">
    <property type="protein sequence ID" value="TRY68418.1"/>
    <property type="molecule type" value="Genomic_DNA"/>
</dbReference>
<evidence type="ECO:0000256" key="5">
    <source>
        <dbReference type="ARBA" id="ARBA00022763"/>
    </source>
</evidence>
<dbReference type="InterPro" id="IPR011257">
    <property type="entry name" value="DNA_glycosylase"/>
</dbReference>
<dbReference type="SUPFAM" id="SSF48150">
    <property type="entry name" value="DNA-glycosylase"/>
    <property type="match status" value="1"/>
</dbReference>
<protein>
    <recommendedName>
        <fullName evidence="14">Endonuclease III homolog</fullName>
        <ecNumber evidence="14">3.2.2.-</ecNumber>
        <ecNumber evidence="14">4.2.99.18</ecNumber>
    </recommendedName>
    <alternativeName>
        <fullName evidence="14">Bifunctional DNA N-glycosylase/DNA-(apurinic or apyrimidinic site) lyase</fullName>
        <shortName evidence="14">DNA glycosylase/AP lyase</shortName>
    </alternativeName>
</protein>
<comment type="function">
    <text evidence="14">Bifunctional DNA N-glycosylase with associated apurinic/apyrimidinic (AP) lyase function that catalyzes the first step in base excision repair (BER), the primary repair pathway for the repair of oxidative DNA damage. The DNA N-glycosylase activity releases the damaged DNA base from DNA by cleaving the N-glycosidic bond, leaving an AP site. The AP lyase activity cleaves the phosphodiester bond 3' to the AP site by a beta-elimination. Primarily recognizes and repairs oxidative base damage of pyrimidines.</text>
</comment>
<reference evidence="17 18" key="1">
    <citation type="journal article" date="2018" name="Nat. Ecol. Evol.">
        <title>Genomic signatures of mitonuclear coevolution across populations of Tigriopus californicus.</title>
        <authorList>
            <person name="Barreto F.S."/>
            <person name="Watson E.T."/>
            <person name="Lima T.G."/>
            <person name="Willett C.S."/>
            <person name="Edmands S."/>
            <person name="Li W."/>
            <person name="Burton R.S."/>
        </authorList>
    </citation>
    <scope>NUCLEOTIDE SEQUENCE [LARGE SCALE GENOMIC DNA]</scope>
    <source>
        <strain evidence="17 18">San Diego</strain>
    </source>
</reference>
<evidence type="ECO:0000256" key="10">
    <source>
        <dbReference type="ARBA" id="ARBA00023204"/>
    </source>
</evidence>
<dbReference type="AlphaFoldDB" id="A0A553NSM6"/>
<keyword evidence="5 14" id="KW-0227">DNA damage</keyword>
<keyword evidence="10 14" id="KW-0234">DNA repair</keyword>
<comment type="similarity">
    <text evidence="2 14">Belongs to the Nth/MutY family.</text>
</comment>
<organism evidence="17 18">
    <name type="scientific">Tigriopus californicus</name>
    <name type="common">Marine copepod</name>
    <dbReference type="NCBI Taxonomy" id="6832"/>
    <lineage>
        <taxon>Eukaryota</taxon>
        <taxon>Metazoa</taxon>
        <taxon>Ecdysozoa</taxon>
        <taxon>Arthropoda</taxon>
        <taxon>Crustacea</taxon>
        <taxon>Multicrustacea</taxon>
        <taxon>Hexanauplia</taxon>
        <taxon>Copepoda</taxon>
        <taxon>Harpacticoida</taxon>
        <taxon>Harpacticidae</taxon>
        <taxon>Tigriopus</taxon>
    </lineage>
</organism>
<accession>A0A553NSM6</accession>
<evidence type="ECO:0000256" key="13">
    <source>
        <dbReference type="ARBA" id="ARBA00044632"/>
    </source>
</evidence>
<keyword evidence="8" id="KW-0408">Iron</keyword>
<keyword evidence="3" id="KW-0004">4Fe-4S</keyword>
<evidence type="ECO:0000256" key="14">
    <source>
        <dbReference type="HAMAP-Rule" id="MF_03183"/>
    </source>
</evidence>
<dbReference type="InterPro" id="IPR023170">
    <property type="entry name" value="HhH_base_excis_C"/>
</dbReference>
<keyword evidence="7" id="KW-0809">Transit peptide</keyword>
<feature type="region of interest" description="Disordered" evidence="15">
    <location>
        <begin position="1"/>
        <end position="30"/>
    </location>
</feature>
<dbReference type="InterPro" id="IPR004036">
    <property type="entry name" value="Endonuclease-III-like_CS2"/>
</dbReference>
<evidence type="ECO:0000313" key="17">
    <source>
        <dbReference type="EMBL" id="TRY68418.1"/>
    </source>
</evidence>
<dbReference type="GO" id="GO:0005739">
    <property type="term" value="C:mitochondrion"/>
    <property type="evidence" value="ECO:0007669"/>
    <property type="project" value="UniProtKB-SubCell"/>
</dbReference>
<comment type="subcellular location">
    <subcellularLocation>
        <location evidence="14">Nucleus</location>
    </subcellularLocation>
    <subcellularLocation>
        <location evidence="14">Mitochondrion</location>
    </subcellularLocation>
</comment>
<gene>
    <name evidence="14" type="primary">NTH1</name>
    <name evidence="17" type="ORF">TCAL_02504</name>
</gene>
<dbReference type="STRING" id="6832.A0A553NSM6"/>
<dbReference type="GO" id="GO:0000703">
    <property type="term" value="F:oxidized pyrimidine nucleobase lesion DNA N-glycosylase activity"/>
    <property type="evidence" value="ECO:0007669"/>
    <property type="project" value="UniProtKB-UniRule"/>
</dbReference>
<dbReference type="PROSITE" id="PS00764">
    <property type="entry name" value="ENDONUCLEASE_III_1"/>
    <property type="match status" value="1"/>
</dbReference>
<evidence type="ECO:0000256" key="2">
    <source>
        <dbReference type="ARBA" id="ARBA00008343"/>
    </source>
</evidence>
<evidence type="ECO:0000256" key="8">
    <source>
        <dbReference type="ARBA" id="ARBA00023004"/>
    </source>
</evidence>
<dbReference type="GO" id="GO:0003677">
    <property type="term" value="F:DNA binding"/>
    <property type="evidence" value="ECO:0007669"/>
    <property type="project" value="UniProtKB-UniRule"/>
</dbReference>
<dbReference type="EC" id="3.2.2.-" evidence="14"/>
<evidence type="ECO:0000313" key="18">
    <source>
        <dbReference type="Proteomes" id="UP000318571"/>
    </source>
</evidence>
<keyword evidence="6 14" id="KW-0378">Hydrolase</keyword>
<name>A0A553NSM6_TIGCA</name>
<dbReference type="OMA" id="WQQFTHL"/>
<dbReference type="CDD" id="cd00056">
    <property type="entry name" value="ENDO3c"/>
    <property type="match status" value="1"/>
</dbReference>
<dbReference type="HAMAP" id="MF_03183">
    <property type="entry name" value="Endonuclease_III_Nth"/>
    <property type="match status" value="1"/>
</dbReference>
<dbReference type="FunFam" id="1.10.1670.10:FF:000003">
    <property type="entry name" value="Endonuclease III homolog"/>
    <property type="match status" value="1"/>
</dbReference>
<comment type="caution">
    <text evidence="17">The sequence shown here is derived from an EMBL/GenBank/DDBJ whole genome shotgun (WGS) entry which is preliminary data.</text>
</comment>
<dbReference type="PANTHER" id="PTHR43286:SF1">
    <property type="entry name" value="ENDONUCLEASE III-LIKE PROTEIN 1"/>
    <property type="match status" value="1"/>
</dbReference>
<dbReference type="Gene3D" id="1.10.340.30">
    <property type="entry name" value="Hypothetical protein, domain 2"/>
    <property type="match status" value="1"/>
</dbReference>
<dbReference type="Pfam" id="PF00633">
    <property type="entry name" value="HHH"/>
    <property type="match status" value="1"/>
</dbReference>
<dbReference type="InterPro" id="IPR030841">
    <property type="entry name" value="NTH1"/>
</dbReference>
<dbReference type="GO" id="GO:0005634">
    <property type="term" value="C:nucleus"/>
    <property type="evidence" value="ECO:0007669"/>
    <property type="project" value="UniProtKB-SubCell"/>
</dbReference>
<feature type="domain" description="HhH-GPD" evidence="16">
    <location>
        <begin position="80"/>
        <end position="231"/>
    </location>
</feature>
<dbReference type="PANTHER" id="PTHR43286">
    <property type="entry name" value="ENDONUCLEASE III-LIKE PROTEIN 1"/>
    <property type="match status" value="1"/>
</dbReference>
<keyword evidence="11 14" id="KW-0456">Lyase</keyword>
<dbReference type="GO" id="GO:0006285">
    <property type="term" value="P:base-excision repair, AP site formation"/>
    <property type="evidence" value="ECO:0007669"/>
    <property type="project" value="UniProtKB-UniRule"/>
</dbReference>
<dbReference type="InterPro" id="IPR000445">
    <property type="entry name" value="HhH_motif"/>
</dbReference>
<dbReference type="Proteomes" id="UP000318571">
    <property type="component" value="Chromosome 1"/>
</dbReference>
<dbReference type="InterPro" id="IPR003265">
    <property type="entry name" value="HhH-GPD_domain"/>
</dbReference>
<proteinExistence type="inferred from homology"/>
<comment type="cofactor">
    <cofactor evidence="1">
        <name>[4Fe-4S] cluster</name>
        <dbReference type="ChEBI" id="CHEBI:49883"/>
    </cofactor>
</comment>
<comment type="caution">
    <text evidence="14">Lacks conserved residue(s) required for the propagation of feature annotation.</text>
</comment>
<evidence type="ECO:0000256" key="9">
    <source>
        <dbReference type="ARBA" id="ARBA00023014"/>
    </source>
</evidence>
<dbReference type="SMART" id="SM00478">
    <property type="entry name" value="ENDO3c"/>
    <property type="match status" value="1"/>
</dbReference>
<evidence type="ECO:0000256" key="15">
    <source>
        <dbReference type="SAM" id="MobiDB-lite"/>
    </source>
</evidence>
<dbReference type="OrthoDB" id="2099276at2759"/>
<keyword evidence="9" id="KW-0411">Iron-sulfur</keyword>
<evidence type="ECO:0000259" key="16">
    <source>
        <dbReference type="SMART" id="SM00478"/>
    </source>
</evidence>
<comment type="catalytic activity">
    <reaction evidence="13 14">
        <text>2'-deoxyribonucleotide-(2'-deoxyribose 5'-phosphate)-2'-deoxyribonucleotide-DNA = a 3'-end 2'-deoxyribonucleotide-(2,3-dehydro-2,3-deoxyribose 5'-phosphate)-DNA + a 5'-end 5'-phospho-2'-deoxyribonucleoside-DNA + H(+)</text>
        <dbReference type="Rhea" id="RHEA:66592"/>
        <dbReference type="Rhea" id="RHEA-COMP:13180"/>
        <dbReference type="Rhea" id="RHEA-COMP:16897"/>
        <dbReference type="Rhea" id="RHEA-COMP:17067"/>
        <dbReference type="ChEBI" id="CHEBI:15378"/>
        <dbReference type="ChEBI" id="CHEBI:136412"/>
        <dbReference type="ChEBI" id="CHEBI:157695"/>
        <dbReference type="ChEBI" id="CHEBI:167181"/>
        <dbReference type="EC" id="4.2.99.18"/>
    </reaction>
</comment>
<dbReference type="InterPro" id="IPR004035">
    <property type="entry name" value="Endouclease-III_FeS-bd_BS"/>
</dbReference>
<keyword evidence="12 14" id="KW-0326">Glycosidase</keyword>
<dbReference type="Gene3D" id="1.10.1670.10">
    <property type="entry name" value="Helix-hairpin-Helix base-excision DNA repair enzymes (C-terminal)"/>
    <property type="match status" value="1"/>
</dbReference>
<dbReference type="Pfam" id="PF00730">
    <property type="entry name" value="HhH-GPD"/>
    <property type="match status" value="1"/>
</dbReference>
<keyword evidence="4" id="KW-0479">Metal-binding</keyword>
<evidence type="ECO:0000256" key="1">
    <source>
        <dbReference type="ARBA" id="ARBA00001966"/>
    </source>
</evidence>
<dbReference type="PROSITE" id="PS01155">
    <property type="entry name" value="ENDONUCLEASE_III_2"/>
    <property type="match status" value="1"/>
</dbReference>
<evidence type="ECO:0000256" key="6">
    <source>
        <dbReference type="ARBA" id="ARBA00022801"/>
    </source>
</evidence>
<evidence type="ECO:0000256" key="11">
    <source>
        <dbReference type="ARBA" id="ARBA00023239"/>
    </source>
</evidence>
<dbReference type="FunFam" id="1.10.340.30:FF:000005">
    <property type="entry name" value="Endonuclease III-like protein 1"/>
    <property type="match status" value="1"/>
</dbReference>
<dbReference type="GO" id="GO:0140078">
    <property type="term" value="F:class I DNA-(apurinic or apyrimidinic site) endonuclease activity"/>
    <property type="evidence" value="ECO:0007669"/>
    <property type="project" value="UniProtKB-EC"/>
</dbReference>
<keyword evidence="14" id="KW-0539">Nucleus</keyword>
<evidence type="ECO:0000256" key="3">
    <source>
        <dbReference type="ARBA" id="ARBA00022485"/>
    </source>
</evidence>
<sequence length="269" mass="29940">MSRKLPGPGPTGRQGSGRVPGAARMVPTEAPPDWPRVYDHILTMRSARTAPVDQMGCERAHDFQASPEVQRFQCLVSLMLSSQTKDEVNFKAMERLKAHGLTIQSLLATDDQTLGQLIYPVGFWKRKVTFLKKTCEILARDYGNDIPDTVESLCTLPGVGPKMAHLCMNIAWKKQSGIGVDTHVHRIANRLGWTGSRGTKTPEETRKALQDWLPESKWTEINWLLVGFGQERCLPVSPLCGDCLNRDLCPYGQEKIASGKARSSPRKKS</sequence>